<evidence type="ECO:0000256" key="6">
    <source>
        <dbReference type="SAM" id="Phobius"/>
    </source>
</evidence>
<feature type="transmembrane region" description="Helical" evidence="6">
    <location>
        <begin position="314"/>
        <end position="338"/>
    </location>
</feature>
<comment type="subcellular location">
    <subcellularLocation>
        <location evidence="1">Membrane</location>
        <topology evidence="1">Multi-pass membrane protein</topology>
    </subcellularLocation>
</comment>
<dbReference type="InterPro" id="IPR030185">
    <property type="entry name" value="Mae1"/>
</dbReference>
<feature type="transmembrane region" description="Helical" evidence="6">
    <location>
        <begin position="203"/>
        <end position="224"/>
    </location>
</feature>
<dbReference type="AlphaFoldDB" id="A0A9P9ABP7"/>
<keyword evidence="4 6" id="KW-0472">Membrane</keyword>
<dbReference type="EMBL" id="JAGSXJ010000014">
    <property type="protein sequence ID" value="KAH6685876.1"/>
    <property type="molecule type" value="Genomic_DNA"/>
</dbReference>
<protein>
    <submittedName>
        <fullName evidence="7">Voltage-dependent anion channel</fullName>
    </submittedName>
</protein>
<sequence>MPSPTLRERKPPGFVDDDTNTQSNPSPKDDNWEDGHLHHTDSRIRTRPRSATKLPLAERLRHITWAWFTMTMGTGGIALLLRGTPHQFGALPAIGKAFYILDLVFFVTLTLLISLRFAADPPALLESLAHPTEGLFFPCFFISFSSILSCAALYGVPSSGPWLVDALWGLYWVYLALTMLSAVIQFSVLFNGSHMPVHSMTPAWVLPVFPVMLAGVMAGALAAPQPPERALPMIVAGVTCSAMGFMVSTFVYPLYFGRLMQDGLPAHPMRPAMFIAVGPPGFMTVSLVGMARAIPTDYAYFAAHPLAPEVLRILALWVSIWLWCLAFWFFAVSFVAVAMSAIRWKLRFSMGWWTFVFPNVGFTLATGLIGEELGSEPVKWVCTAMTIVLVATWFVVFAAQVNAVARHNILWPGRDEDKENRRV</sequence>
<reference evidence="7" key="1">
    <citation type="journal article" date="2021" name="Nat. Commun.">
        <title>Genetic determinants of endophytism in the Arabidopsis root mycobiome.</title>
        <authorList>
            <person name="Mesny F."/>
            <person name="Miyauchi S."/>
            <person name="Thiergart T."/>
            <person name="Pickel B."/>
            <person name="Atanasova L."/>
            <person name="Karlsson M."/>
            <person name="Huettel B."/>
            <person name="Barry K.W."/>
            <person name="Haridas S."/>
            <person name="Chen C."/>
            <person name="Bauer D."/>
            <person name="Andreopoulos W."/>
            <person name="Pangilinan J."/>
            <person name="LaButti K."/>
            <person name="Riley R."/>
            <person name="Lipzen A."/>
            <person name="Clum A."/>
            <person name="Drula E."/>
            <person name="Henrissat B."/>
            <person name="Kohler A."/>
            <person name="Grigoriev I.V."/>
            <person name="Martin F.M."/>
            <person name="Hacquard S."/>
        </authorList>
    </citation>
    <scope>NUCLEOTIDE SEQUENCE</scope>
    <source>
        <strain evidence="7">MPI-SDFR-AT-0117</strain>
    </source>
</reference>
<accession>A0A9P9ABP7</accession>
<feature type="transmembrane region" description="Helical" evidence="6">
    <location>
        <begin position="350"/>
        <end position="369"/>
    </location>
</feature>
<organism evidence="7 8">
    <name type="scientific">Plectosphaerella plurivora</name>
    <dbReference type="NCBI Taxonomy" id="936078"/>
    <lineage>
        <taxon>Eukaryota</taxon>
        <taxon>Fungi</taxon>
        <taxon>Dikarya</taxon>
        <taxon>Ascomycota</taxon>
        <taxon>Pezizomycotina</taxon>
        <taxon>Sordariomycetes</taxon>
        <taxon>Hypocreomycetidae</taxon>
        <taxon>Glomerellales</taxon>
        <taxon>Plectosphaerellaceae</taxon>
        <taxon>Plectosphaerella</taxon>
    </lineage>
</organism>
<comment type="caution">
    <text evidence="7">The sequence shown here is derived from an EMBL/GenBank/DDBJ whole genome shotgun (WGS) entry which is preliminary data.</text>
</comment>
<dbReference type="PANTHER" id="PTHR31162:SF0">
    <property type="entry name" value="MALIC ACID TRANSPORT PROTEIN"/>
    <property type="match status" value="1"/>
</dbReference>
<gene>
    <name evidence="7" type="ORF">F5X68DRAFT_135517</name>
</gene>
<feature type="transmembrane region" description="Helical" evidence="6">
    <location>
        <begin position="135"/>
        <end position="156"/>
    </location>
</feature>
<name>A0A9P9ABP7_9PEZI</name>
<evidence type="ECO:0000256" key="1">
    <source>
        <dbReference type="ARBA" id="ARBA00004141"/>
    </source>
</evidence>
<feature type="compositionally biased region" description="Basic and acidic residues" evidence="5">
    <location>
        <begin position="27"/>
        <end position="44"/>
    </location>
</feature>
<keyword evidence="3 6" id="KW-1133">Transmembrane helix</keyword>
<dbReference type="OrthoDB" id="2901184at2759"/>
<evidence type="ECO:0000313" key="7">
    <source>
        <dbReference type="EMBL" id="KAH6685876.1"/>
    </source>
</evidence>
<feature type="transmembrane region" description="Helical" evidence="6">
    <location>
        <begin position="168"/>
        <end position="191"/>
    </location>
</feature>
<feature type="transmembrane region" description="Helical" evidence="6">
    <location>
        <begin position="381"/>
        <end position="405"/>
    </location>
</feature>
<evidence type="ECO:0000256" key="2">
    <source>
        <dbReference type="ARBA" id="ARBA00022692"/>
    </source>
</evidence>
<feature type="region of interest" description="Disordered" evidence="5">
    <location>
        <begin position="1"/>
        <end position="48"/>
    </location>
</feature>
<dbReference type="InterPro" id="IPR038665">
    <property type="entry name" value="Voltage-dep_anion_channel_sf"/>
</dbReference>
<dbReference type="InterPro" id="IPR004695">
    <property type="entry name" value="SLAC1/Mae1/Ssu1/TehA"/>
</dbReference>
<feature type="transmembrane region" description="Helical" evidence="6">
    <location>
        <begin position="93"/>
        <end position="115"/>
    </location>
</feature>
<keyword evidence="2 6" id="KW-0812">Transmembrane</keyword>
<keyword evidence="8" id="KW-1185">Reference proteome</keyword>
<dbReference type="PANTHER" id="PTHR31162">
    <property type="entry name" value="MALIC ACID TRANSPORT PROTEIN-RELATED"/>
    <property type="match status" value="1"/>
</dbReference>
<evidence type="ECO:0000256" key="4">
    <source>
        <dbReference type="ARBA" id="ARBA00023136"/>
    </source>
</evidence>
<evidence type="ECO:0000256" key="5">
    <source>
        <dbReference type="SAM" id="MobiDB-lite"/>
    </source>
</evidence>
<evidence type="ECO:0000256" key="3">
    <source>
        <dbReference type="ARBA" id="ARBA00022989"/>
    </source>
</evidence>
<feature type="transmembrane region" description="Helical" evidence="6">
    <location>
        <begin position="63"/>
        <end position="81"/>
    </location>
</feature>
<feature type="compositionally biased region" description="Basic and acidic residues" evidence="5">
    <location>
        <begin position="1"/>
        <end position="11"/>
    </location>
</feature>
<dbReference type="Pfam" id="PF03595">
    <property type="entry name" value="SLAC1"/>
    <property type="match status" value="1"/>
</dbReference>
<proteinExistence type="predicted"/>
<dbReference type="Proteomes" id="UP000770015">
    <property type="component" value="Unassembled WGS sequence"/>
</dbReference>
<dbReference type="Gene3D" id="1.50.10.150">
    <property type="entry name" value="Voltage-dependent anion channel"/>
    <property type="match status" value="1"/>
</dbReference>
<feature type="transmembrane region" description="Helical" evidence="6">
    <location>
        <begin position="230"/>
        <end position="252"/>
    </location>
</feature>
<evidence type="ECO:0000313" key="8">
    <source>
        <dbReference type="Proteomes" id="UP000770015"/>
    </source>
</evidence>
<dbReference type="GO" id="GO:0016020">
    <property type="term" value="C:membrane"/>
    <property type="evidence" value="ECO:0007669"/>
    <property type="project" value="UniProtKB-SubCell"/>
</dbReference>
<dbReference type="CDD" id="cd09317">
    <property type="entry name" value="TDT_Mae1_like"/>
    <property type="match status" value="1"/>
</dbReference>
<dbReference type="GO" id="GO:0015140">
    <property type="term" value="F:malate transmembrane transporter activity"/>
    <property type="evidence" value="ECO:0007669"/>
    <property type="project" value="InterPro"/>
</dbReference>